<evidence type="ECO:0000259" key="2">
    <source>
        <dbReference type="PROSITE" id="PS51272"/>
    </source>
</evidence>
<dbReference type="RefSeq" id="WP_210090848.1">
    <property type="nucleotide sequence ID" value="NZ_JAGGKG010000024.1"/>
</dbReference>
<evidence type="ECO:0000313" key="3">
    <source>
        <dbReference type="EMBL" id="MBP1907264.1"/>
    </source>
</evidence>
<gene>
    <name evidence="3" type="ORF">J2Z32_003939</name>
</gene>
<dbReference type="Pfam" id="PF00395">
    <property type="entry name" value="SLH"/>
    <property type="match status" value="2"/>
</dbReference>
<feature type="signal peptide" evidence="1">
    <location>
        <begin position="1"/>
        <end position="34"/>
    </location>
</feature>
<name>A0ABS4FXG1_9BACL</name>
<proteinExistence type="predicted"/>
<reference evidence="3 4" key="1">
    <citation type="submission" date="2021-03" db="EMBL/GenBank/DDBJ databases">
        <title>Genomic Encyclopedia of Type Strains, Phase IV (KMG-IV): sequencing the most valuable type-strain genomes for metagenomic binning, comparative biology and taxonomic classification.</title>
        <authorList>
            <person name="Goeker M."/>
        </authorList>
    </citation>
    <scope>NUCLEOTIDE SEQUENCE [LARGE SCALE GENOMIC DNA]</scope>
    <source>
        <strain evidence="3 4">DSM 14349</strain>
    </source>
</reference>
<dbReference type="InterPro" id="IPR001119">
    <property type="entry name" value="SLH_dom"/>
</dbReference>
<dbReference type="Proteomes" id="UP001519272">
    <property type="component" value="Unassembled WGS sequence"/>
</dbReference>
<sequence length="913" mass="98773">MASFKRNIKRNSKKLVSTVLISAMCLSGGVAAFADNTSTTGNTSNNSSNTATNAVSIFNDVKSGFWAEKHIYKLASQGIILGDKGNFRPGDSVTQQEAITMAIRFMNMENSLGSGEAAPTDLKVDNYFKPYLELALKQNLIQKNEELKLTGAKETWGKKKASREWVAKILVRAIGQESQAKLAANTASTFADANNISNENKGYVNLAVQLELANGVAGNKFDPKGNVTRAQMATFLSRGGEHFDAKYSTSFEGVVTELSDSTITLLVDGKLKSFKLDNRSVYFTKDSETKIAKADVQLFTKVLVIDKVGSAAYVEVRDAKQQLTSTEGTLLRVLDKNRLLMLVDNESVTYTYDDSTVFTDQNGTKIKASDLIPDSTLVVKRETYSGLNKPVVVQVKSAVVNANDTGVVEQVDTTNNTITIKNSAGNTETFKLDSSSLVRYQTQILTLADVKSGMSIKYSVKNSIVDAIEINKGVERTVTGTLLSVDGIAFITYSNSAGTPEVKKLADKPVVEITGITDAKLSDLIADVRGGDKIELTISADEQVSKIVVLGRQSEQLTEATVSKYDAKLKALMVIDSNKKLHAFKLDDKTKVEYNSAQPTLAGAESLLTEGRKISLTVIGDRVLSLSVVYKYDGTFVSANTAAKTVTIQVADGSTVTVPYQGTQPPVSLYGKSSATISDLRVGDAVTLVLSTNQDTLQTLAVKSAVQFEIVSVNSSTNRIRVLDSNSVIDEIYVDGTTITDYNGVILKVADLAQGQTVNINFSGRTANSVQVVKLTLGKVLSVDNNTLQIKTFAGGTESFATNNVKVIKNNGVSNGIGVLNTSDHVEVRKSPEGQVVVKVLTSLERKVSRYDNLNKEILVIRSSLSDNNYRFAVTADTYVHQGDTTISVQTLKENDKIVLYFNGDKLVEVEKQ</sequence>
<feature type="domain" description="SLH" evidence="2">
    <location>
        <begin position="187"/>
        <end position="250"/>
    </location>
</feature>
<dbReference type="EMBL" id="JAGGKG010000024">
    <property type="protein sequence ID" value="MBP1907264.1"/>
    <property type="molecule type" value="Genomic_DNA"/>
</dbReference>
<comment type="caution">
    <text evidence="3">The sequence shown here is derived from an EMBL/GenBank/DDBJ whole genome shotgun (WGS) entry which is preliminary data.</text>
</comment>
<evidence type="ECO:0000256" key="1">
    <source>
        <dbReference type="SAM" id="SignalP"/>
    </source>
</evidence>
<evidence type="ECO:0000313" key="4">
    <source>
        <dbReference type="Proteomes" id="UP001519272"/>
    </source>
</evidence>
<organism evidence="3 4">
    <name type="scientific">Paenibacillus turicensis</name>
    <dbReference type="NCBI Taxonomy" id="160487"/>
    <lineage>
        <taxon>Bacteria</taxon>
        <taxon>Bacillati</taxon>
        <taxon>Bacillota</taxon>
        <taxon>Bacilli</taxon>
        <taxon>Bacillales</taxon>
        <taxon>Paenibacillaceae</taxon>
        <taxon>Paenibacillus</taxon>
    </lineage>
</organism>
<feature type="domain" description="SLH" evidence="2">
    <location>
        <begin position="54"/>
        <end position="116"/>
    </location>
</feature>
<protein>
    <recommendedName>
        <fullName evidence="2">SLH domain-containing protein</fullName>
    </recommendedName>
</protein>
<keyword evidence="4" id="KW-1185">Reference proteome</keyword>
<keyword evidence="1" id="KW-0732">Signal</keyword>
<accession>A0ABS4FXG1</accession>
<feature type="chain" id="PRO_5046663682" description="SLH domain-containing protein" evidence="1">
    <location>
        <begin position="35"/>
        <end position="913"/>
    </location>
</feature>
<dbReference type="PROSITE" id="PS51272">
    <property type="entry name" value="SLH"/>
    <property type="match status" value="2"/>
</dbReference>